<gene>
    <name evidence="1" type="ORF">Patl1_17096</name>
</gene>
<dbReference type="Proteomes" id="UP001164250">
    <property type="component" value="Chromosome 6"/>
</dbReference>
<protein>
    <submittedName>
        <fullName evidence="1">Uncharacterized protein</fullName>
    </submittedName>
</protein>
<sequence>MCLKPHRNLKELSLKHYGGAKISMLPSLEELTIEGMNSVCNVGSEFYGIDCAEDFPCLQFLYIEDCPKFSTMPTSLGSLKSLEIRNCMGLLEISFLPQIQVLVLEECDPLIVVSVANLTSLVKLCICRFDYFPVRVFP</sequence>
<evidence type="ECO:0000313" key="1">
    <source>
        <dbReference type="EMBL" id="KAJ0094704.1"/>
    </source>
</evidence>
<name>A0ACC1B6Y8_9ROSI</name>
<accession>A0ACC1B6Y8</accession>
<proteinExistence type="predicted"/>
<reference evidence="2" key="1">
    <citation type="journal article" date="2023" name="G3 (Bethesda)">
        <title>Genome assembly and association tests identify interacting loci associated with vigor, precocity, and sex in interspecific pistachio rootstocks.</title>
        <authorList>
            <person name="Palmer W."/>
            <person name="Jacygrad E."/>
            <person name="Sagayaradj S."/>
            <person name="Cavanaugh K."/>
            <person name="Han R."/>
            <person name="Bertier L."/>
            <person name="Beede B."/>
            <person name="Kafkas S."/>
            <person name="Golino D."/>
            <person name="Preece J."/>
            <person name="Michelmore R."/>
        </authorList>
    </citation>
    <scope>NUCLEOTIDE SEQUENCE [LARGE SCALE GENOMIC DNA]</scope>
</reference>
<organism evidence="1 2">
    <name type="scientific">Pistacia atlantica</name>
    <dbReference type="NCBI Taxonomy" id="434234"/>
    <lineage>
        <taxon>Eukaryota</taxon>
        <taxon>Viridiplantae</taxon>
        <taxon>Streptophyta</taxon>
        <taxon>Embryophyta</taxon>
        <taxon>Tracheophyta</taxon>
        <taxon>Spermatophyta</taxon>
        <taxon>Magnoliopsida</taxon>
        <taxon>eudicotyledons</taxon>
        <taxon>Gunneridae</taxon>
        <taxon>Pentapetalae</taxon>
        <taxon>rosids</taxon>
        <taxon>malvids</taxon>
        <taxon>Sapindales</taxon>
        <taxon>Anacardiaceae</taxon>
        <taxon>Pistacia</taxon>
    </lineage>
</organism>
<evidence type="ECO:0000313" key="2">
    <source>
        <dbReference type="Proteomes" id="UP001164250"/>
    </source>
</evidence>
<dbReference type="EMBL" id="CM047902">
    <property type="protein sequence ID" value="KAJ0094704.1"/>
    <property type="molecule type" value="Genomic_DNA"/>
</dbReference>
<keyword evidence="2" id="KW-1185">Reference proteome</keyword>
<comment type="caution">
    <text evidence="1">The sequence shown here is derived from an EMBL/GenBank/DDBJ whole genome shotgun (WGS) entry which is preliminary data.</text>
</comment>